<dbReference type="GO" id="GO:0005886">
    <property type="term" value="C:plasma membrane"/>
    <property type="evidence" value="ECO:0007669"/>
    <property type="project" value="UniProtKB-SubCell"/>
</dbReference>
<evidence type="ECO:0000259" key="7">
    <source>
        <dbReference type="Pfam" id="PF00482"/>
    </source>
</evidence>
<feature type="transmembrane region" description="Helical" evidence="6">
    <location>
        <begin position="268"/>
        <end position="288"/>
    </location>
</feature>
<reference evidence="8" key="1">
    <citation type="submission" date="2016-04" db="EMBL/GenBank/DDBJ databases">
        <authorList>
            <person name="Evans L.H."/>
            <person name="Alamgir A."/>
            <person name="Owens N."/>
            <person name="Weber N.D."/>
            <person name="Virtaneva K."/>
            <person name="Barbian K."/>
            <person name="Babar A."/>
            <person name="Rosenke K."/>
        </authorList>
    </citation>
    <scope>NUCLEOTIDE SEQUENCE</scope>
    <source>
        <strain evidence="8">86</strain>
    </source>
</reference>
<accession>A0A212KJG1</accession>
<feature type="transmembrane region" description="Helical" evidence="6">
    <location>
        <begin position="300"/>
        <end position="319"/>
    </location>
</feature>
<gene>
    <name evidence="8" type="ORF">KL86APRO_20282</name>
</gene>
<dbReference type="InterPro" id="IPR042094">
    <property type="entry name" value="T2SS_GspF_sf"/>
</dbReference>
<keyword evidence="5 6" id="KW-0472">Membrane</keyword>
<feature type="domain" description="Type II secretion system protein GspF" evidence="7">
    <location>
        <begin position="160"/>
        <end position="284"/>
    </location>
</feature>
<dbReference type="EMBL" id="FLUO01000002">
    <property type="protein sequence ID" value="SBW11715.1"/>
    <property type="molecule type" value="Genomic_DNA"/>
</dbReference>
<dbReference type="PANTHER" id="PTHR35007:SF1">
    <property type="entry name" value="PILUS ASSEMBLY PROTEIN"/>
    <property type="match status" value="1"/>
</dbReference>
<evidence type="ECO:0000256" key="1">
    <source>
        <dbReference type="ARBA" id="ARBA00004651"/>
    </source>
</evidence>
<name>A0A212KJG1_9PROT</name>
<sequence length="327" mass="35366">MPDLPTVVFLAVLSLLLSLGGFGWWLANLVNGPRARLKRRAAAVAGGRAQAAATARGPRSSRRAIQARIDAESRKRRRAWAWTLREQLRRAGLKVELRHYLAANAGLAALAALFAWAGHLPPIAMPLLAAIVGLGLPKMAVSILAERRANRFTAQFAEALDVIVRGLRTGLPLGECIAAIGNDMPPPLGAEFRLIAENQRLGLSLTEALDRAVENMPTADFKYFGIVLAIQQQTGGNLAETLAKLADVLRARKRMRDKIRAFSAEAKASACIIGSLPIVVAALMFLVGRDYVMLLFVTELGRLMLAVGAVMMVAGALVMRRMIDFDM</sequence>
<evidence type="ECO:0000313" key="8">
    <source>
        <dbReference type="EMBL" id="SBW11715.1"/>
    </source>
</evidence>
<dbReference type="AlphaFoldDB" id="A0A212KJG1"/>
<proteinExistence type="predicted"/>
<dbReference type="PANTHER" id="PTHR35007">
    <property type="entry name" value="INTEGRAL MEMBRANE PROTEIN-RELATED"/>
    <property type="match status" value="1"/>
</dbReference>
<keyword evidence="4 6" id="KW-1133">Transmembrane helix</keyword>
<dbReference type="Gene3D" id="1.20.81.30">
    <property type="entry name" value="Type II secretion system (T2SS), domain F"/>
    <property type="match status" value="1"/>
</dbReference>
<dbReference type="Pfam" id="PF00482">
    <property type="entry name" value="T2SSF"/>
    <property type="match status" value="1"/>
</dbReference>
<keyword evidence="2" id="KW-1003">Cell membrane</keyword>
<feature type="transmembrane region" description="Helical" evidence="6">
    <location>
        <begin position="6"/>
        <end position="30"/>
    </location>
</feature>
<feature type="transmembrane region" description="Helical" evidence="6">
    <location>
        <begin position="99"/>
        <end position="117"/>
    </location>
</feature>
<evidence type="ECO:0000256" key="5">
    <source>
        <dbReference type="ARBA" id="ARBA00023136"/>
    </source>
</evidence>
<feature type="transmembrane region" description="Helical" evidence="6">
    <location>
        <begin position="123"/>
        <end position="145"/>
    </location>
</feature>
<evidence type="ECO:0000256" key="2">
    <source>
        <dbReference type="ARBA" id="ARBA00022475"/>
    </source>
</evidence>
<evidence type="ECO:0000256" key="6">
    <source>
        <dbReference type="SAM" id="Phobius"/>
    </source>
</evidence>
<dbReference type="InterPro" id="IPR018076">
    <property type="entry name" value="T2SS_GspF_dom"/>
</dbReference>
<protein>
    <submittedName>
        <fullName evidence="8">Flp pilus assembly protein TadB</fullName>
    </submittedName>
</protein>
<comment type="subcellular location">
    <subcellularLocation>
        <location evidence="1">Cell membrane</location>
        <topology evidence="1">Multi-pass membrane protein</topology>
    </subcellularLocation>
</comment>
<evidence type="ECO:0000256" key="3">
    <source>
        <dbReference type="ARBA" id="ARBA00022692"/>
    </source>
</evidence>
<evidence type="ECO:0000256" key="4">
    <source>
        <dbReference type="ARBA" id="ARBA00022989"/>
    </source>
</evidence>
<organism evidence="8">
    <name type="scientific">uncultured Alphaproteobacteria bacterium</name>
    <dbReference type="NCBI Taxonomy" id="91750"/>
    <lineage>
        <taxon>Bacteria</taxon>
        <taxon>Pseudomonadati</taxon>
        <taxon>Pseudomonadota</taxon>
        <taxon>Alphaproteobacteria</taxon>
        <taxon>environmental samples</taxon>
    </lineage>
</organism>
<keyword evidence="3 6" id="KW-0812">Transmembrane</keyword>